<dbReference type="AlphaFoldDB" id="A0A9Q2NWW0"/>
<gene>
    <name evidence="1" type="ORF">JQX14_18925</name>
</gene>
<comment type="caution">
    <text evidence="1">The sequence shown here is derived from an EMBL/GenBank/DDBJ whole genome shotgun (WGS) entry which is preliminary data.</text>
</comment>
<evidence type="ECO:0000313" key="2">
    <source>
        <dbReference type="Proteomes" id="UP000809337"/>
    </source>
</evidence>
<organism evidence="1 2">
    <name type="scientific">Pseudosulfitobacter pseudonitzschiae</name>
    <dbReference type="NCBI Taxonomy" id="1402135"/>
    <lineage>
        <taxon>Bacteria</taxon>
        <taxon>Pseudomonadati</taxon>
        <taxon>Pseudomonadota</taxon>
        <taxon>Alphaproteobacteria</taxon>
        <taxon>Rhodobacterales</taxon>
        <taxon>Roseobacteraceae</taxon>
        <taxon>Pseudosulfitobacter</taxon>
    </lineage>
</organism>
<reference evidence="1" key="1">
    <citation type="submission" date="2021-01" db="EMBL/GenBank/DDBJ databases">
        <title>Diatom-associated Roseobacters Show Island Model of Population Structure.</title>
        <authorList>
            <person name="Qu L."/>
            <person name="Feng X."/>
            <person name="Chen Y."/>
            <person name="Li L."/>
            <person name="Wang X."/>
            <person name="Hu Z."/>
            <person name="Wang H."/>
            <person name="Luo H."/>
        </authorList>
    </citation>
    <scope>NUCLEOTIDE SEQUENCE</scope>
    <source>
        <strain evidence="1">SM26-45</strain>
    </source>
</reference>
<protein>
    <submittedName>
        <fullName evidence="1">Uncharacterized protein</fullName>
    </submittedName>
</protein>
<dbReference type="RefSeq" id="WP_231036717.1">
    <property type="nucleotide sequence ID" value="NZ_JAJNGX010000068.1"/>
</dbReference>
<proteinExistence type="predicted"/>
<sequence>MSSYYCTCASLACLECRSRTQRSVAAEAERLFKDCDRPILLTVVPQNGILKWPPTGGFELRSFSKRGREKISSCLTGPMHFLGEVDFSLNLEPSGFKCLSAHFHCITSRPLSSVELKRLKAKFRRDPSKHIYFPVKEKPIREGDLRSVGEYCCKTFYTKRSSFIAQPQNSNRNPYRDGEDQSLSAKEDAMLRLFLSENEVCDPFLSGGLKRVRTSDPAEVRLMLTTKK</sequence>
<accession>A0A9Q2NWW0</accession>
<dbReference type="EMBL" id="JAFBWN010000018">
    <property type="protein sequence ID" value="MBM2356633.1"/>
    <property type="molecule type" value="Genomic_DNA"/>
</dbReference>
<name>A0A9Q2NWW0_9RHOB</name>
<dbReference type="Proteomes" id="UP000809337">
    <property type="component" value="Unassembled WGS sequence"/>
</dbReference>
<evidence type="ECO:0000313" key="1">
    <source>
        <dbReference type="EMBL" id="MBM2356633.1"/>
    </source>
</evidence>